<evidence type="ECO:0000313" key="3">
    <source>
        <dbReference type="Proteomes" id="UP000314294"/>
    </source>
</evidence>
<comment type="caution">
    <text evidence="2">The sequence shown here is derived from an EMBL/GenBank/DDBJ whole genome shotgun (WGS) entry which is preliminary data.</text>
</comment>
<evidence type="ECO:0000313" key="2">
    <source>
        <dbReference type="EMBL" id="TNN74435.1"/>
    </source>
</evidence>
<reference evidence="2 3" key="1">
    <citation type="submission" date="2019-03" db="EMBL/GenBank/DDBJ databases">
        <title>First draft genome of Liparis tanakae, snailfish: a comprehensive survey of snailfish specific genes.</title>
        <authorList>
            <person name="Kim W."/>
            <person name="Song I."/>
            <person name="Jeong J.-H."/>
            <person name="Kim D."/>
            <person name="Kim S."/>
            <person name="Ryu S."/>
            <person name="Song J.Y."/>
            <person name="Lee S.K."/>
        </authorList>
    </citation>
    <scope>NUCLEOTIDE SEQUENCE [LARGE SCALE GENOMIC DNA]</scope>
    <source>
        <tissue evidence="2">Muscle</tissue>
    </source>
</reference>
<proteinExistence type="predicted"/>
<dbReference type="Proteomes" id="UP000314294">
    <property type="component" value="Unassembled WGS sequence"/>
</dbReference>
<keyword evidence="3" id="KW-1185">Reference proteome</keyword>
<dbReference type="AlphaFoldDB" id="A0A4Z2IAJ7"/>
<dbReference type="EMBL" id="SRLO01000114">
    <property type="protein sequence ID" value="TNN74435.1"/>
    <property type="molecule type" value="Genomic_DNA"/>
</dbReference>
<sequence length="293" mass="33006">MAKVFRSLGDYTCDLGRHTQVHLREKRHRETDISTWHGNFLKKQIKTPPRSTLTARCSFSAGDVLEPLSPPRYFALEHGSLGITRQFRVDVTPGFLISATHNIRCYSKFNIMIQETVQALTRPFLLRREKYGYHFCKPKRARWVEEAVICWLEMMPPSIPSVTRGLRLPPKEPLLPLLDGIIPKVKKLCNSFKPPAVCRKSRLRIYGHANTSARLSLSLVRVSPWMSLRDTVAKPQSFTPCSSEGPLVTSRLPVVRQSGGGSQPPGLGPLAPEHTSPLRQHTLLTPALLRCDS</sequence>
<accession>A0A4Z2IAJ7</accession>
<feature type="region of interest" description="Disordered" evidence="1">
    <location>
        <begin position="254"/>
        <end position="276"/>
    </location>
</feature>
<name>A0A4Z2IAJ7_9TELE</name>
<organism evidence="2 3">
    <name type="scientific">Liparis tanakae</name>
    <name type="common">Tanaka's snailfish</name>
    <dbReference type="NCBI Taxonomy" id="230148"/>
    <lineage>
        <taxon>Eukaryota</taxon>
        <taxon>Metazoa</taxon>
        <taxon>Chordata</taxon>
        <taxon>Craniata</taxon>
        <taxon>Vertebrata</taxon>
        <taxon>Euteleostomi</taxon>
        <taxon>Actinopterygii</taxon>
        <taxon>Neopterygii</taxon>
        <taxon>Teleostei</taxon>
        <taxon>Neoteleostei</taxon>
        <taxon>Acanthomorphata</taxon>
        <taxon>Eupercaria</taxon>
        <taxon>Perciformes</taxon>
        <taxon>Cottioidei</taxon>
        <taxon>Cottales</taxon>
        <taxon>Liparidae</taxon>
        <taxon>Liparis</taxon>
    </lineage>
</organism>
<evidence type="ECO:0000256" key="1">
    <source>
        <dbReference type="SAM" id="MobiDB-lite"/>
    </source>
</evidence>
<protein>
    <submittedName>
        <fullName evidence="2">Uncharacterized protein</fullName>
    </submittedName>
</protein>
<gene>
    <name evidence="2" type="ORF">EYF80_015394</name>
</gene>